<name>A0ABP0VBF1_9BRYO</name>
<protein>
    <submittedName>
        <fullName evidence="1">Uncharacterized protein</fullName>
    </submittedName>
</protein>
<sequence>MSLLNVNPSAASIDVQMNENYTHVWGDSVNWSSLTASTLLALDANKNMISTTVVPGGTYWQAVGSSTIEPTSSITTVQMPRSS</sequence>
<evidence type="ECO:0000313" key="2">
    <source>
        <dbReference type="Proteomes" id="UP001497444"/>
    </source>
</evidence>
<gene>
    <name evidence="1" type="ORF">CSSPJE1EN1_LOCUS26644</name>
</gene>
<dbReference type="EMBL" id="CAXAQS010000349">
    <property type="protein sequence ID" value="CAK9251266.1"/>
    <property type="molecule type" value="Genomic_DNA"/>
</dbReference>
<keyword evidence="2" id="KW-1185">Reference proteome</keyword>
<organism evidence="1 2">
    <name type="scientific">Sphagnum jensenii</name>
    <dbReference type="NCBI Taxonomy" id="128206"/>
    <lineage>
        <taxon>Eukaryota</taxon>
        <taxon>Viridiplantae</taxon>
        <taxon>Streptophyta</taxon>
        <taxon>Embryophyta</taxon>
        <taxon>Bryophyta</taxon>
        <taxon>Sphagnophytina</taxon>
        <taxon>Sphagnopsida</taxon>
        <taxon>Sphagnales</taxon>
        <taxon>Sphagnaceae</taxon>
        <taxon>Sphagnum</taxon>
    </lineage>
</organism>
<comment type="caution">
    <text evidence="1">The sequence shown here is derived from an EMBL/GenBank/DDBJ whole genome shotgun (WGS) entry which is preliminary data.</text>
</comment>
<accession>A0ABP0VBF1</accession>
<reference evidence="1" key="1">
    <citation type="submission" date="2024-02" db="EMBL/GenBank/DDBJ databases">
        <authorList>
            <consortium name="ELIXIR-Norway"/>
            <consortium name="Elixir Norway"/>
        </authorList>
    </citation>
    <scope>NUCLEOTIDE SEQUENCE</scope>
</reference>
<dbReference type="Proteomes" id="UP001497444">
    <property type="component" value="Unassembled WGS sequence"/>
</dbReference>
<proteinExistence type="predicted"/>
<evidence type="ECO:0000313" key="1">
    <source>
        <dbReference type="EMBL" id="CAK9251266.1"/>
    </source>
</evidence>